<comment type="caution">
    <text evidence="2">The sequence shown here is derived from an EMBL/GenBank/DDBJ whole genome shotgun (WGS) entry which is preliminary data.</text>
</comment>
<evidence type="ECO:0000313" key="3">
    <source>
        <dbReference type="Proteomes" id="UP000747399"/>
    </source>
</evidence>
<name>A0A8J4AZ10_9CHLO</name>
<reference evidence="2" key="1">
    <citation type="journal article" date="2021" name="Proc. Natl. Acad. Sci. U.S.A.">
        <title>Three genomes in the algal genus Volvox reveal the fate of a haploid sex-determining region after a transition to homothallism.</title>
        <authorList>
            <person name="Yamamoto K."/>
            <person name="Hamaji T."/>
            <person name="Kawai-Toyooka H."/>
            <person name="Matsuzaki R."/>
            <person name="Takahashi F."/>
            <person name="Nishimura Y."/>
            <person name="Kawachi M."/>
            <person name="Noguchi H."/>
            <person name="Minakuchi Y."/>
            <person name="Umen J.G."/>
            <person name="Toyoda A."/>
            <person name="Nozaki H."/>
        </authorList>
    </citation>
    <scope>NUCLEOTIDE SEQUENCE</scope>
    <source>
        <strain evidence="2">NIES-3780</strain>
    </source>
</reference>
<accession>A0A8J4AZ10</accession>
<gene>
    <name evidence="2" type="ORF">Vafri_6721</name>
</gene>
<keyword evidence="1" id="KW-0472">Membrane</keyword>
<dbReference type="PANTHER" id="PTHR36401:SF1">
    <property type="entry name" value="NADH DEHYDROGENASE [UBIQUINONE] 1 BETA SUBCOMPLEX SUBUNIT 8, MITOCHONDRIAL"/>
    <property type="match status" value="1"/>
</dbReference>
<keyword evidence="1" id="KW-0812">Transmembrane</keyword>
<keyword evidence="3" id="KW-1185">Reference proteome</keyword>
<sequence>MSLNILRGIARTALQAKNALPARAGAGAPVKLAPRPDKPLPTWYELWWDNGFYPGQPVADFMFGAWPSNLTETYYLRFWAMFGLALAAPFYYVLNFTDELRMPMVSPQYPPEVRDVLSLRRNSMLKFDFSDPDQAQLKARAKIFWTPMY</sequence>
<evidence type="ECO:0000256" key="1">
    <source>
        <dbReference type="SAM" id="Phobius"/>
    </source>
</evidence>
<organism evidence="2 3">
    <name type="scientific">Volvox africanus</name>
    <dbReference type="NCBI Taxonomy" id="51714"/>
    <lineage>
        <taxon>Eukaryota</taxon>
        <taxon>Viridiplantae</taxon>
        <taxon>Chlorophyta</taxon>
        <taxon>core chlorophytes</taxon>
        <taxon>Chlorophyceae</taxon>
        <taxon>CS clade</taxon>
        <taxon>Chlamydomonadales</taxon>
        <taxon>Volvocaceae</taxon>
        <taxon>Volvox</taxon>
    </lineage>
</organism>
<dbReference type="PANTHER" id="PTHR36401">
    <property type="entry name" value="NADH DEHYDROGENASE [UBIQUINONE] 1 BETA SUBCOMPLEX SUBUNIT 8, MITOCHONDRIAL"/>
    <property type="match status" value="1"/>
</dbReference>
<dbReference type="InterPro" id="IPR038863">
    <property type="entry name" value="Put_Complex_I_su8"/>
</dbReference>
<evidence type="ECO:0000313" key="2">
    <source>
        <dbReference type="EMBL" id="GIL50599.1"/>
    </source>
</evidence>
<feature type="transmembrane region" description="Helical" evidence="1">
    <location>
        <begin position="74"/>
        <end position="94"/>
    </location>
</feature>
<protein>
    <submittedName>
        <fullName evidence="2">Uncharacterized protein</fullName>
    </submittedName>
</protein>
<dbReference type="EMBL" id="BNCO01000009">
    <property type="protein sequence ID" value="GIL50599.1"/>
    <property type="molecule type" value="Genomic_DNA"/>
</dbReference>
<keyword evidence="1" id="KW-1133">Transmembrane helix</keyword>
<dbReference type="AlphaFoldDB" id="A0A8J4AZ10"/>
<dbReference type="Proteomes" id="UP000747399">
    <property type="component" value="Unassembled WGS sequence"/>
</dbReference>
<proteinExistence type="predicted"/>